<gene>
    <name evidence="10" type="ORF">DRJ04_09300</name>
</gene>
<comment type="similarity">
    <text evidence="2">Belongs to the binding-protein-dependent transport system permease family. CysTW subfamily.</text>
</comment>
<feature type="transmembrane region" description="Helical" evidence="8">
    <location>
        <begin position="205"/>
        <end position="223"/>
    </location>
</feature>
<comment type="subcellular location">
    <subcellularLocation>
        <location evidence="1 8">Cell membrane</location>
        <topology evidence="1 8">Multi-pass membrane protein</topology>
    </subcellularLocation>
</comment>
<evidence type="ECO:0000256" key="6">
    <source>
        <dbReference type="ARBA" id="ARBA00022989"/>
    </source>
</evidence>
<evidence type="ECO:0000256" key="1">
    <source>
        <dbReference type="ARBA" id="ARBA00004651"/>
    </source>
</evidence>
<feature type="transmembrane region" description="Helical" evidence="8">
    <location>
        <begin position="12"/>
        <end position="34"/>
    </location>
</feature>
<protein>
    <submittedName>
        <fullName evidence="10">Spermidine/putrescine ABC transporter permease PotC</fullName>
    </submittedName>
</protein>
<dbReference type="InterPro" id="IPR000515">
    <property type="entry name" value="MetI-like"/>
</dbReference>
<evidence type="ECO:0000256" key="3">
    <source>
        <dbReference type="ARBA" id="ARBA00022448"/>
    </source>
</evidence>
<evidence type="ECO:0000256" key="5">
    <source>
        <dbReference type="ARBA" id="ARBA00022692"/>
    </source>
</evidence>
<dbReference type="SUPFAM" id="SSF161098">
    <property type="entry name" value="MetI-like"/>
    <property type="match status" value="1"/>
</dbReference>
<dbReference type="CDD" id="cd06261">
    <property type="entry name" value="TM_PBP2"/>
    <property type="match status" value="1"/>
</dbReference>
<evidence type="ECO:0000259" key="9">
    <source>
        <dbReference type="PROSITE" id="PS50928"/>
    </source>
</evidence>
<accession>A0A662D4I2</accession>
<evidence type="ECO:0000256" key="2">
    <source>
        <dbReference type="ARBA" id="ARBA00007069"/>
    </source>
</evidence>
<dbReference type="Proteomes" id="UP000280417">
    <property type="component" value="Unassembled WGS sequence"/>
</dbReference>
<sequence length="259" mass="28796">MSLENKAPKFFIVLAVLFYAFLWTPVIVLILFSFNSDKFGVRWEQFTLKWYIEFLNNVAVKDALKTSLIVASVTVVASTALGTLTAYGLYKLKFPGRGILRSSILLPIVVPYVVTGGSLLVFFTRLFRVSLGYPSILIAHITFSTPLAVFVILGRMQRIDWSWEEAAMDLGANRLTAFIKVIGPILLPGIAASAMLIFPWSFDDFVITFFVAGIGTTTLPIYVYSQMRYGVSPVINTIGTIFIVATIIPLMLSSILQRK</sequence>
<evidence type="ECO:0000313" key="11">
    <source>
        <dbReference type="Proteomes" id="UP000280417"/>
    </source>
</evidence>
<organism evidence="10 11">
    <name type="scientific">Aerophobetes bacterium</name>
    <dbReference type="NCBI Taxonomy" id="2030807"/>
    <lineage>
        <taxon>Bacteria</taxon>
        <taxon>Candidatus Aerophobota</taxon>
    </lineage>
</organism>
<reference evidence="10 11" key="1">
    <citation type="submission" date="2018-06" db="EMBL/GenBank/DDBJ databases">
        <title>Extensive metabolic versatility and redundancy in microbially diverse, dynamic hydrothermal sediments.</title>
        <authorList>
            <person name="Dombrowski N."/>
            <person name="Teske A."/>
            <person name="Baker B.J."/>
        </authorList>
    </citation>
    <scope>NUCLEOTIDE SEQUENCE [LARGE SCALE GENOMIC DNA]</scope>
    <source>
        <strain evidence="10">B3_G15</strain>
    </source>
</reference>
<evidence type="ECO:0000256" key="8">
    <source>
        <dbReference type="RuleBase" id="RU363032"/>
    </source>
</evidence>
<dbReference type="GO" id="GO:0055085">
    <property type="term" value="P:transmembrane transport"/>
    <property type="evidence" value="ECO:0007669"/>
    <property type="project" value="InterPro"/>
</dbReference>
<dbReference type="AlphaFoldDB" id="A0A662D4I2"/>
<feature type="transmembrane region" description="Helical" evidence="8">
    <location>
        <begin position="175"/>
        <end position="199"/>
    </location>
</feature>
<dbReference type="PANTHER" id="PTHR43848:SF2">
    <property type="entry name" value="PUTRESCINE TRANSPORT SYSTEM PERMEASE PROTEIN POTI"/>
    <property type="match status" value="1"/>
</dbReference>
<feature type="transmembrane region" description="Helical" evidence="8">
    <location>
        <begin position="135"/>
        <end position="154"/>
    </location>
</feature>
<dbReference type="PROSITE" id="PS50928">
    <property type="entry name" value="ABC_TM1"/>
    <property type="match status" value="1"/>
</dbReference>
<feature type="transmembrane region" description="Helical" evidence="8">
    <location>
        <begin position="68"/>
        <end position="90"/>
    </location>
</feature>
<keyword evidence="5 8" id="KW-0812">Transmembrane</keyword>
<feature type="transmembrane region" description="Helical" evidence="8">
    <location>
        <begin position="235"/>
        <end position="256"/>
    </location>
</feature>
<dbReference type="InterPro" id="IPR035906">
    <property type="entry name" value="MetI-like_sf"/>
</dbReference>
<dbReference type="InterPro" id="IPR051789">
    <property type="entry name" value="Bact_Polyamine_Transport"/>
</dbReference>
<comment type="caution">
    <text evidence="10">The sequence shown here is derived from an EMBL/GenBank/DDBJ whole genome shotgun (WGS) entry which is preliminary data.</text>
</comment>
<keyword evidence="4" id="KW-1003">Cell membrane</keyword>
<keyword evidence="6 8" id="KW-1133">Transmembrane helix</keyword>
<dbReference type="EMBL" id="QMQA01000325">
    <property type="protein sequence ID" value="RLE10314.1"/>
    <property type="molecule type" value="Genomic_DNA"/>
</dbReference>
<evidence type="ECO:0000256" key="4">
    <source>
        <dbReference type="ARBA" id="ARBA00022475"/>
    </source>
</evidence>
<dbReference type="PANTHER" id="PTHR43848">
    <property type="entry name" value="PUTRESCINE TRANSPORT SYSTEM PERMEASE PROTEIN POTI"/>
    <property type="match status" value="1"/>
</dbReference>
<evidence type="ECO:0000313" key="10">
    <source>
        <dbReference type="EMBL" id="RLE10314.1"/>
    </source>
</evidence>
<keyword evidence="3 8" id="KW-0813">Transport</keyword>
<dbReference type="Gene3D" id="1.10.3720.10">
    <property type="entry name" value="MetI-like"/>
    <property type="match status" value="1"/>
</dbReference>
<keyword evidence="7 8" id="KW-0472">Membrane</keyword>
<feature type="transmembrane region" description="Helical" evidence="8">
    <location>
        <begin position="102"/>
        <end position="123"/>
    </location>
</feature>
<feature type="domain" description="ABC transmembrane type-1" evidence="9">
    <location>
        <begin position="64"/>
        <end position="253"/>
    </location>
</feature>
<name>A0A662D4I2_UNCAE</name>
<dbReference type="GO" id="GO:0005886">
    <property type="term" value="C:plasma membrane"/>
    <property type="evidence" value="ECO:0007669"/>
    <property type="project" value="UniProtKB-SubCell"/>
</dbReference>
<evidence type="ECO:0000256" key="7">
    <source>
        <dbReference type="ARBA" id="ARBA00023136"/>
    </source>
</evidence>
<dbReference type="Pfam" id="PF00528">
    <property type="entry name" value="BPD_transp_1"/>
    <property type="match status" value="1"/>
</dbReference>
<proteinExistence type="inferred from homology"/>